<dbReference type="Proteomes" id="UP000789920">
    <property type="component" value="Unassembled WGS sequence"/>
</dbReference>
<dbReference type="EMBL" id="CAJVQC010106386">
    <property type="protein sequence ID" value="CAG8833397.1"/>
    <property type="molecule type" value="Genomic_DNA"/>
</dbReference>
<proteinExistence type="predicted"/>
<reference evidence="1" key="1">
    <citation type="submission" date="2021-06" db="EMBL/GenBank/DDBJ databases">
        <authorList>
            <person name="Kallberg Y."/>
            <person name="Tangrot J."/>
            <person name="Rosling A."/>
        </authorList>
    </citation>
    <scope>NUCLEOTIDE SEQUENCE</scope>
    <source>
        <strain evidence="1">MA461A</strain>
    </source>
</reference>
<keyword evidence="2" id="KW-1185">Reference proteome</keyword>
<protein>
    <submittedName>
        <fullName evidence="1">33527_t:CDS:1</fullName>
    </submittedName>
</protein>
<organism evidence="1 2">
    <name type="scientific">Racocetra persica</name>
    <dbReference type="NCBI Taxonomy" id="160502"/>
    <lineage>
        <taxon>Eukaryota</taxon>
        <taxon>Fungi</taxon>
        <taxon>Fungi incertae sedis</taxon>
        <taxon>Mucoromycota</taxon>
        <taxon>Glomeromycotina</taxon>
        <taxon>Glomeromycetes</taxon>
        <taxon>Diversisporales</taxon>
        <taxon>Gigasporaceae</taxon>
        <taxon>Racocetra</taxon>
    </lineage>
</organism>
<gene>
    <name evidence="1" type="ORF">RPERSI_LOCUS28811</name>
</gene>
<comment type="caution">
    <text evidence="1">The sequence shown here is derived from an EMBL/GenBank/DDBJ whole genome shotgun (WGS) entry which is preliminary data.</text>
</comment>
<feature type="non-terminal residue" evidence="1">
    <location>
        <position position="1"/>
    </location>
</feature>
<name>A0ACA9SBA2_9GLOM</name>
<feature type="non-terminal residue" evidence="1">
    <location>
        <position position="272"/>
    </location>
</feature>
<evidence type="ECO:0000313" key="1">
    <source>
        <dbReference type="EMBL" id="CAG8833397.1"/>
    </source>
</evidence>
<evidence type="ECO:0000313" key="2">
    <source>
        <dbReference type="Proteomes" id="UP000789920"/>
    </source>
</evidence>
<accession>A0ACA9SBA2</accession>
<sequence>NSTNSSTTSLHPQIDLMRSTTQIPHLSISQIEESQAQITITLKFSPSKYLFKFSKPKPTALVGNFINIRTTANSLCHDFSTIMKRFVYPSSLENTFAFHMGEAEVFKKNDPIKRDQNIQRVRKLSLEEKIFEELFGGLRYRIQKEFERMQMNKNSWCIESINEDFSISPTYPQDFILPTQVLKETLANLNSSSTCSNLSNTSLESQPTAGSQTTSESQSGSSFFENLAKFRSRGRFPVICWKKGHNVLMRSGQPMVGFLGSRGFEDETLMRE</sequence>